<gene>
    <name evidence="1" type="ORF">DCAF_LOCUS20430</name>
</gene>
<reference evidence="1 2" key="1">
    <citation type="submission" date="2024-01" db="EMBL/GenBank/DDBJ databases">
        <authorList>
            <person name="Waweru B."/>
        </authorList>
    </citation>
    <scope>NUCLEOTIDE SEQUENCE [LARGE SCALE GENOMIC DNA]</scope>
</reference>
<dbReference type="Proteomes" id="UP001314170">
    <property type="component" value="Unassembled WGS sequence"/>
</dbReference>
<feature type="non-terminal residue" evidence="1">
    <location>
        <position position="1"/>
    </location>
</feature>
<evidence type="ECO:0000313" key="2">
    <source>
        <dbReference type="Proteomes" id="UP001314170"/>
    </source>
</evidence>
<sequence length="94" mass="10875">RDRRGGRELGMISLLLKYERRNVNPRDYMKLNYVPLNGALFIKTVELLLMLVYSEGPSLISTLTVQRVRYGRLLHLVGQVWVGVLNGKYQNIVE</sequence>
<protein>
    <submittedName>
        <fullName evidence="1">Uncharacterized protein</fullName>
    </submittedName>
</protein>
<organism evidence="1 2">
    <name type="scientific">Dovyalis caffra</name>
    <dbReference type="NCBI Taxonomy" id="77055"/>
    <lineage>
        <taxon>Eukaryota</taxon>
        <taxon>Viridiplantae</taxon>
        <taxon>Streptophyta</taxon>
        <taxon>Embryophyta</taxon>
        <taxon>Tracheophyta</taxon>
        <taxon>Spermatophyta</taxon>
        <taxon>Magnoliopsida</taxon>
        <taxon>eudicotyledons</taxon>
        <taxon>Gunneridae</taxon>
        <taxon>Pentapetalae</taxon>
        <taxon>rosids</taxon>
        <taxon>fabids</taxon>
        <taxon>Malpighiales</taxon>
        <taxon>Salicaceae</taxon>
        <taxon>Flacourtieae</taxon>
        <taxon>Dovyalis</taxon>
    </lineage>
</organism>
<dbReference type="AlphaFoldDB" id="A0AAV1SBF6"/>
<proteinExistence type="predicted"/>
<evidence type="ECO:0000313" key="1">
    <source>
        <dbReference type="EMBL" id="CAK7347742.1"/>
    </source>
</evidence>
<name>A0AAV1SBF6_9ROSI</name>
<dbReference type="EMBL" id="CAWUPB010001173">
    <property type="protein sequence ID" value="CAK7347742.1"/>
    <property type="molecule type" value="Genomic_DNA"/>
</dbReference>
<comment type="caution">
    <text evidence="1">The sequence shown here is derived from an EMBL/GenBank/DDBJ whole genome shotgun (WGS) entry which is preliminary data.</text>
</comment>
<accession>A0AAV1SBF6</accession>
<keyword evidence="2" id="KW-1185">Reference proteome</keyword>